<keyword evidence="6" id="KW-0802">TPR repeat</keyword>
<dbReference type="EMBL" id="AP018042">
    <property type="protein sequence ID" value="BAX79004.1"/>
    <property type="molecule type" value="Genomic_DNA"/>
</dbReference>
<dbReference type="Pfam" id="PF02518">
    <property type="entry name" value="HATPase_c"/>
    <property type="match status" value="1"/>
</dbReference>
<keyword evidence="8" id="KW-0812">Transmembrane</keyword>
<dbReference type="SMART" id="SM00387">
    <property type="entry name" value="HATPase_c"/>
    <property type="match status" value="1"/>
</dbReference>
<evidence type="ECO:0000256" key="5">
    <source>
        <dbReference type="ARBA" id="ARBA00022777"/>
    </source>
</evidence>
<keyword evidence="5" id="KW-0418">Kinase</keyword>
<dbReference type="SUPFAM" id="SSF55874">
    <property type="entry name" value="ATPase domain of HSP90 chaperone/DNA topoisomerase II/histidine kinase"/>
    <property type="match status" value="1"/>
</dbReference>
<feature type="signal peptide" evidence="9">
    <location>
        <begin position="1"/>
        <end position="20"/>
    </location>
</feature>
<dbReference type="PRINTS" id="PR00344">
    <property type="entry name" value="BCTRLSENSOR"/>
</dbReference>
<dbReference type="SUPFAM" id="SSF47384">
    <property type="entry name" value="Homodimeric domain of signal transducing histidine kinase"/>
    <property type="match status" value="1"/>
</dbReference>
<evidence type="ECO:0000259" key="10">
    <source>
        <dbReference type="PROSITE" id="PS50109"/>
    </source>
</evidence>
<dbReference type="SUPFAM" id="SSF48452">
    <property type="entry name" value="TPR-like"/>
    <property type="match status" value="2"/>
</dbReference>
<keyword evidence="8" id="KW-1133">Transmembrane helix</keyword>
<dbReference type="InterPro" id="IPR003661">
    <property type="entry name" value="HisK_dim/P_dom"/>
</dbReference>
<dbReference type="AlphaFoldDB" id="A0A1Y1CFA8"/>
<dbReference type="GO" id="GO:0005886">
    <property type="term" value="C:plasma membrane"/>
    <property type="evidence" value="ECO:0007669"/>
    <property type="project" value="TreeGrafter"/>
</dbReference>
<keyword evidence="3" id="KW-0597">Phosphoprotein</keyword>
<evidence type="ECO:0000256" key="9">
    <source>
        <dbReference type="SAM" id="SignalP"/>
    </source>
</evidence>
<keyword evidence="12" id="KW-1185">Reference proteome</keyword>
<evidence type="ECO:0000313" key="12">
    <source>
        <dbReference type="Proteomes" id="UP000218267"/>
    </source>
</evidence>
<dbReference type="SMART" id="SM00028">
    <property type="entry name" value="TPR"/>
    <property type="match status" value="6"/>
</dbReference>
<feature type="domain" description="Histidine kinase" evidence="10">
    <location>
        <begin position="497"/>
        <end position="715"/>
    </location>
</feature>
<reference evidence="12" key="2">
    <citation type="journal article" date="2020" name="Antonie Van Leeuwenhoek">
        <title>Labilibaculum antarcticum sp. nov., a novel facultative anaerobic, psychrotorelant bacterium isolated from marine sediment of Antarctica.</title>
        <authorList>
            <person name="Watanabe M."/>
            <person name="Kojima H."/>
            <person name="Fukui M."/>
        </authorList>
    </citation>
    <scope>NUCLEOTIDE SEQUENCE [LARGE SCALE GENOMIC DNA]</scope>
    <source>
        <strain evidence="12">SPP2</strain>
    </source>
</reference>
<dbReference type="Gene3D" id="1.25.40.10">
    <property type="entry name" value="Tetratricopeptide repeat domain"/>
    <property type="match status" value="2"/>
</dbReference>
<gene>
    <name evidence="11" type="ORF">ALGA_0614</name>
</gene>
<evidence type="ECO:0000256" key="4">
    <source>
        <dbReference type="ARBA" id="ARBA00022679"/>
    </source>
</evidence>
<dbReference type="PROSITE" id="PS50109">
    <property type="entry name" value="HIS_KIN"/>
    <property type="match status" value="1"/>
</dbReference>
<protein>
    <recommendedName>
        <fullName evidence="2">histidine kinase</fullName>
        <ecNumber evidence="2">2.7.13.3</ecNumber>
    </recommendedName>
</protein>
<dbReference type="SMART" id="SM00388">
    <property type="entry name" value="HisKA"/>
    <property type="match status" value="1"/>
</dbReference>
<evidence type="ECO:0000256" key="7">
    <source>
        <dbReference type="SAM" id="Coils"/>
    </source>
</evidence>
<dbReference type="InterPro" id="IPR019734">
    <property type="entry name" value="TPR_rpt"/>
</dbReference>
<dbReference type="GO" id="GO:0000155">
    <property type="term" value="F:phosphorelay sensor kinase activity"/>
    <property type="evidence" value="ECO:0007669"/>
    <property type="project" value="InterPro"/>
</dbReference>
<dbReference type="Pfam" id="PF00512">
    <property type="entry name" value="HisKA"/>
    <property type="match status" value="1"/>
</dbReference>
<name>A0A1Y1CFA8_9BACT</name>
<feature type="transmembrane region" description="Helical" evidence="8">
    <location>
        <begin position="441"/>
        <end position="460"/>
    </location>
</feature>
<evidence type="ECO:0000256" key="3">
    <source>
        <dbReference type="ARBA" id="ARBA00022553"/>
    </source>
</evidence>
<dbReference type="Proteomes" id="UP000218267">
    <property type="component" value="Chromosome"/>
</dbReference>
<keyword evidence="9" id="KW-0732">Signal</keyword>
<evidence type="ECO:0000256" key="8">
    <source>
        <dbReference type="SAM" id="Phobius"/>
    </source>
</evidence>
<dbReference type="KEGG" id="mbas:ALGA_0614"/>
<dbReference type="CDD" id="cd00082">
    <property type="entry name" value="HisKA"/>
    <property type="match status" value="1"/>
</dbReference>
<evidence type="ECO:0000313" key="11">
    <source>
        <dbReference type="EMBL" id="BAX79004.1"/>
    </source>
</evidence>
<dbReference type="InterPro" id="IPR003594">
    <property type="entry name" value="HATPase_dom"/>
</dbReference>
<dbReference type="Pfam" id="PF13181">
    <property type="entry name" value="TPR_8"/>
    <property type="match status" value="2"/>
</dbReference>
<dbReference type="InterPro" id="IPR011990">
    <property type="entry name" value="TPR-like_helical_dom_sf"/>
</dbReference>
<evidence type="ECO:0000256" key="6">
    <source>
        <dbReference type="PROSITE-ProRule" id="PRU00339"/>
    </source>
</evidence>
<organism evidence="11 12">
    <name type="scientific">Labilibaculum antarcticum</name>
    <dbReference type="NCBI Taxonomy" id="1717717"/>
    <lineage>
        <taxon>Bacteria</taxon>
        <taxon>Pseudomonadati</taxon>
        <taxon>Bacteroidota</taxon>
        <taxon>Bacteroidia</taxon>
        <taxon>Marinilabiliales</taxon>
        <taxon>Marinifilaceae</taxon>
        <taxon>Labilibaculum</taxon>
    </lineage>
</organism>
<dbReference type="InterPro" id="IPR036890">
    <property type="entry name" value="HATPase_C_sf"/>
</dbReference>
<feature type="chain" id="PRO_5012598295" description="histidine kinase" evidence="9">
    <location>
        <begin position="21"/>
        <end position="715"/>
    </location>
</feature>
<dbReference type="InterPro" id="IPR004358">
    <property type="entry name" value="Sig_transdc_His_kin-like_C"/>
</dbReference>
<dbReference type="OrthoDB" id="1116352at2"/>
<feature type="repeat" description="TPR" evidence="6">
    <location>
        <begin position="160"/>
        <end position="193"/>
    </location>
</feature>
<dbReference type="GO" id="GO:0009927">
    <property type="term" value="F:histidine phosphotransfer kinase activity"/>
    <property type="evidence" value="ECO:0007669"/>
    <property type="project" value="TreeGrafter"/>
</dbReference>
<evidence type="ECO:0000256" key="2">
    <source>
        <dbReference type="ARBA" id="ARBA00012438"/>
    </source>
</evidence>
<sequence>MRFPLLLVFCLLLFVNTLHAKSSLSELRTQINNSSKSEKAKLYLKLSDHYYYANNNDSALYYAKEALLVSKLNKNDQLMLESYIELYYNYLLTSNSKEVRHSLYNAKKLAYKISDTTQICDILLNLGAFYSENSKFDSAIIHYNESRRLSDLIDYKTNTIQTLIGIGEVYYERGDFENALNNYLEASKYSEAIKDNDIKLSLLIDMGNIYGDDNQIEKAKSYYNQAKELSETINDKETLSTIYNNLATLYQEEKNYTKAQIYFEKSLEIEQSKGYKDGIAITLNNIGENYFLLKDYENAIIFLRESLTTHRHLKLETEIIYNLEVLTQIHLATGNYKQAIKCLNEGITLSKKLKIKGKRSDLLKLLAEYYNKIGNNKKAYSSMLAFNALKDSVRNDAKSTKIAQLQAKFEAVKKEKENEILRVKNQITQDKLEQEKTKSNFLYIFSILALFVIILIVTLFRSKINTHNKMKRVYGLLEDSNSKLKIMNTTKDKFFSIIAHDLRSPFNAILGFSELIKNEVKSGKDLKTIEDYNANINESAKSLFTLLENLLQWANDQRGVLEFTPIQIDLYELIQSNLTIFKLKATDKSIKLFSDIKPNTVAFGDVNMVNTIIRNLISNALKFTNENGEIFLSTISDGNFIYLSVKDTGIGISKNDQDKLFRLDGNFTTMGTKDESGSGLGLILCKEFVKKNGGKIWVESEENKGSKFIFSLKSA</sequence>
<dbReference type="PANTHER" id="PTHR43047:SF72">
    <property type="entry name" value="OSMOSENSING HISTIDINE PROTEIN KINASE SLN1"/>
    <property type="match status" value="1"/>
</dbReference>
<dbReference type="PANTHER" id="PTHR43047">
    <property type="entry name" value="TWO-COMPONENT HISTIDINE PROTEIN KINASE"/>
    <property type="match status" value="1"/>
</dbReference>
<dbReference type="Pfam" id="PF13424">
    <property type="entry name" value="TPR_12"/>
    <property type="match status" value="2"/>
</dbReference>
<dbReference type="Gene3D" id="1.10.287.130">
    <property type="match status" value="1"/>
</dbReference>
<dbReference type="EC" id="2.7.13.3" evidence="2"/>
<evidence type="ECO:0000256" key="1">
    <source>
        <dbReference type="ARBA" id="ARBA00000085"/>
    </source>
</evidence>
<feature type="repeat" description="TPR" evidence="6">
    <location>
        <begin position="240"/>
        <end position="273"/>
    </location>
</feature>
<proteinExistence type="predicted"/>
<feature type="coiled-coil region" evidence="7">
    <location>
        <begin position="395"/>
        <end position="433"/>
    </location>
</feature>
<dbReference type="PROSITE" id="PS50005">
    <property type="entry name" value="TPR"/>
    <property type="match status" value="2"/>
</dbReference>
<keyword evidence="8" id="KW-0472">Membrane</keyword>
<dbReference type="Gene3D" id="3.30.565.10">
    <property type="entry name" value="Histidine kinase-like ATPase, C-terminal domain"/>
    <property type="match status" value="1"/>
</dbReference>
<comment type="catalytic activity">
    <reaction evidence="1">
        <text>ATP + protein L-histidine = ADP + protein N-phospho-L-histidine.</text>
        <dbReference type="EC" id="2.7.13.3"/>
    </reaction>
</comment>
<dbReference type="InterPro" id="IPR036097">
    <property type="entry name" value="HisK_dim/P_sf"/>
</dbReference>
<keyword evidence="4" id="KW-0808">Transferase</keyword>
<dbReference type="InterPro" id="IPR005467">
    <property type="entry name" value="His_kinase_dom"/>
</dbReference>
<accession>A0A1Y1CFA8</accession>
<keyword evidence="7" id="KW-0175">Coiled coil</keyword>
<reference evidence="11 12" key="1">
    <citation type="journal article" date="2018" name="Mar. Genomics">
        <title>Complete genome sequence of Marinifilaceae bacterium strain SPP2, isolated from the Antarctic marine sediment.</title>
        <authorList>
            <person name="Watanabe M."/>
            <person name="Kojima H."/>
            <person name="Fukui M."/>
        </authorList>
    </citation>
    <scope>NUCLEOTIDE SEQUENCE [LARGE SCALE GENOMIC DNA]</scope>
    <source>
        <strain evidence="11 12">SPP2</strain>
    </source>
</reference>